<evidence type="ECO:0000256" key="8">
    <source>
        <dbReference type="ARBA" id="ARBA00023274"/>
    </source>
</evidence>
<dbReference type="OrthoDB" id="6247992at2759"/>
<sequence length="244" mass="29468">MIPYVHILKVLSHPKCLLTAQLRNKKYYRKWWIPFHLDDFQNMSRSKPNAYEKWDQEWIDSRLPSELQYLDTSRLPIHLKARTQPSKEFFKVTSRREKTEDYRRRLFGEYGFQSGIDPAVLFMNDSEVTYEKNKESVLENSVLEVVDAKSEQDNKAREKNEALMLKIKKNLEKMPELLKKFYDQEAKQLSVDSVKVDKMKILMEEARDRFGYYPHKQDPKFVKLLEEFDERKKLERKQKKNKHV</sequence>
<keyword evidence="7" id="KW-0539">Nucleus</keyword>
<evidence type="ECO:0000256" key="9">
    <source>
        <dbReference type="ARBA" id="ARBA00023306"/>
    </source>
</evidence>
<dbReference type="InterPro" id="IPR043035">
    <property type="entry name" value="Ribosomal_mL64_sf"/>
</dbReference>
<evidence type="ECO:0000256" key="5">
    <source>
        <dbReference type="ARBA" id="ARBA00023054"/>
    </source>
</evidence>
<dbReference type="STRING" id="6182.A0A4Z2DIB4"/>
<reference evidence="14 15" key="1">
    <citation type="submission" date="2019-03" db="EMBL/GenBank/DDBJ databases">
        <title>An improved genome assembly of the fluke Schistosoma japonicum.</title>
        <authorList>
            <person name="Hu W."/>
            <person name="Luo F."/>
            <person name="Yin M."/>
            <person name="Mo X."/>
            <person name="Sun C."/>
            <person name="Wu Q."/>
            <person name="Zhu B."/>
            <person name="Xiang M."/>
            <person name="Wang J."/>
            <person name="Wang Y."/>
            <person name="Zhang T."/>
            <person name="Xu B."/>
            <person name="Zheng H."/>
            <person name="Feng Z."/>
        </authorList>
    </citation>
    <scope>NUCLEOTIDE SEQUENCE [LARGE SCALE GENOMIC DNA]</scope>
    <source>
        <strain evidence="14">HuSjv2</strain>
        <tissue evidence="14">Worms</tissue>
    </source>
</reference>
<dbReference type="PANTHER" id="PTHR31761">
    <property type="entry name" value="GROWTH ARREST AND DNA DAMAGE-INDUCIBLE PROTEINS-INTERACTING PROTEIN 1 GADD45GIP1"/>
    <property type="match status" value="1"/>
</dbReference>
<comment type="similarity">
    <text evidence="3">Belongs to the mitochondrion-specific ribosomal protein mL64 family.</text>
</comment>
<evidence type="ECO:0000256" key="6">
    <source>
        <dbReference type="ARBA" id="ARBA00023128"/>
    </source>
</evidence>
<dbReference type="GO" id="GO:0005840">
    <property type="term" value="C:ribosome"/>
    <property type="evidence" value="ECO:0007669"/>
    <property type="project" value="UniProtKB-KW"/>
</dbReference>
<comment type="function">
    <text evidence="13">Acts as a negative regulator of G1 to S cell cycle phase progression by inhibiting cyclin-dependent kinases. Inhibitory effects are additive with GADD45 proteins but also occur in the absence of GADD45 proteins. Acts as a repressor of the orphan nuclear receptor NR4A1 by inhibiting AB domain-mediated transcriptional activity. May be involved in the hormone-mediated regulation of NR4A1 transcriptional activity. May play a role in mitochondrial protein synthesis.</text>
</comment>
<evidence type="ECO:0000256" key="12">
    <source>
        <dbReference type="ARBA" id="ARBA00035485"/>
    </source>
</evidence>
<evidence type="ECO:0000256" key="11">
    <source>
        <dbReference type="ARBA" id="ARBA00035184"/>
    </source>
</evidence>
<dbReference type="Gene3D" id="6.10.280.120">
    <property type="entry name" value="Growth arrest and DNA-damage-inducible proteins-interacting protein 1"/>
    <property type="match status" value="1"/>
</dbReference>
<dbReference type="InterPro" id="IPR018472">
    <property type="entry name" value="Ribosomal_mL64"/>
</dbReference>
<keyword evidence="5" id="KW-0175">Coiled coil</keyword>
<dbReference type="AlphaFoldDB" id="A0A4Z2DIB4"/>
<evidence type="ECO:0000313" key="14">
    <source>
        <dbReference type="EMBL" id="TNN16233.1"/>
    </source>
</evidence>
<keyword evidence="9" id="KW-0131">Cell cycle</keyword>
<evidence type="ECO:0000256" key="4">
    <source>
        <dbReference type="ARBA" id="ARBA00022980"/>
    </source>
</evidence>
<keyword evidence="4" id="KW-0689">Ribosomal protein</keyword>
<evidence type="ECO:0000256" key="13">
    <source>
        <dbReference type="ARBA" id="ARBA00060144"/>
    </source>
</evidence>
<dbReference type="EMBL" id="SKCS01000123">
    <property type="protein sequence ID" value="TNN16233.1"/>
    <property type="molecule type" value="Genomic_DNA"/>
</dbReference>
<dbReference type="GO" id="GO:1990904">
    <property type="term" value="C:ribonucleoprotein complex"/>
    <property type="evidence" value="ECO:0007669"/>
    <property type="project" value="UniProtKB-KW"/>
</dbReference>
<accession>A0A4Z2DIB4</accession>
<dbReference type="PANTHER" id="PTHR31761:SF1">
    <property type="entry name" value="LARGE RIBOSOMAL SUBUNIT PROTEIN ML64"/>
    <property type="match status" value="1"/>
</dbReference>
<evidence type="ECO:0000256" key="7">
    <source>
        <dbReference type="ARBA" id="ARBA00023242"/>
    </source>
</evidence>
<evidence type="ECO:0000256" key="1">
    <source>
        <dbReference type="ARBA" id="ARBA00004123"/>
    </source>
</evidence>
<dbReference type="GO" id="GO:0005634">
    <property type="term" value="C:nucleus"/>
    <property type="evidence" value="ECO:0007669"/>
    <property type="project" value="UniProtKB-SubCell"/>
</dbReference>
<comment type="caution">
    <text evidence="14">The sequence shown here is derived from an EMBL/GenBank/DDBJ whole genome shotgun (WGS) entry which is preliminary data.</text>
</comment>
<dbReference type="Pfam" id="PF10147">
    <property type="entry name" value="CR6_interact"/>
    <property type="match status" value="1"/>
</dbReference>
<evidence type="ECO:0000256" key="3">
    <source>
        <dbReference type="ARBA" id="ARBA00005421"/>
    </source>
</evidence>
<keyword evidence="8" id="KW-0687">Ribonucleoprotein</keyword>
<organism evidence="14 15">
    <name type="scientific">Schistosoma japonicum</name>
    <name type="common">Blood fluke</name>
    <dbReference type="NCBI Taxonomy" id="6182"/>
    <lineage>
        <taxon>Eukaryota</taxon>
        <taxon>Metazoa</taxon>
        <taxon>Spiralia</taxon>
        <taxon>Lophotrochozoa</taxon>
        <taxon>Platyhelminthes</taxon>
        <taxon>Trematoda</taxon>
        <taxon>Digenea</taxon>
        <taxon>Strigeidida</taxon>
        <taxon>Schistosomatoidea</taxon>
        <taxon>Schistosomatidae</taxon>
        <taxon>Schistosoma</taxon>
    </lineage>
</organism>
<evidence type="ECO:0000256" key="2">
    <source>
        <dbReference type="ARBA" id="ARBA00004173"/>
    </source>
</evidence>
<keyword evidence="6" id="KW-0496">Mitochondrion</keyword>
<name>A0A4Z2DIB4_SCHJA</name>
<comment type="subcellular location">
    <subcellularLocation>
        <location evidence="2">Mitochondrion</location>
    </subcellularLocation>
    <subcellularLocation>
        <location evidence="1">Nucleus</location>
    </subcellularLocation>
</comment>
<dbReference type="Proteomes" id="UP000311919">
    <property type="component" value="Unassembled WGS sequence"/>
</dbReference>
<evidence type="ECO:0000313" key="15">
    <source>
        <dbReference type="Proteomes" id="UP000311919"/>
    </source>
</evidence>
<proteinExistence type="inferred from homology"/>
<protein>
    <recommendedName>
        <fullName evidence="11">Large ribosomal subunit protein mL64</fullName>
    </recommendedName>
    <alternativeName>
        <fullName evidence="10">39S ribosomal protein L59, mitochondrial</fullName>
    </alternativeName>
    <alternativeName>
        <fullName evidence="12">Growth arrest and DNA damage-inducible proteins-interacting protein 1</fullName>
    </alternativeName>
</protein>
<keyword evidence="15" id="KW-1185">Reference proteome</keyword>
<gene>
    <name evidence="14" type="ORF">EWB00_000618</name>
</gene>
<evidence type="ECO:0000256" key="10">
    <source>
        <dbReference type="ARBA" id="ARBA00030700"/>
    </source>
</evidence>
<dbReference type="GO" id="GO:0005739">
    <property type="term" value="C:mitochondrion"/>
    <property type="evidence" value="ECO:0007669"/>
    <property type="project" value="UniProtKB-SubCell"/>
</dbReference>